<protein>
    <submittedName>
        <fullName evidence="1">Uncharacterized protein</fullName>
    </submittedName>
</protein>
<name>A0ABN2KNB5_9ACTN</name>
<organism evidence="1 2">
    <name type="scientific">Luedemannella helvata</name>
    <dbReference type="NCBI Taxonomy" id="349315"/>
    <lineage>
        <taxon>Bacteria</taxon>
        <taxon>Bacillati</taxon>
        <taxon>Actinomycetota</taxon>
        <taxon>Actinomycetes</taxon>
        <taxon>Micromonosporales</taxon>
        <taxon>Micromonosporaceae</taxon>
        <taxon>Luedemannella</taxon>
    </lineage>
</organism>
<reference evidence="1 2" key="1">
    <citation type="journal article" date="2019" name="Int. J. Syst. Evol. Microbiol.">
        <title>The Global Catalogue of Microorganisms (GCM) 10K type strain sequencing project: providing services to taxonomists for standard genome sequencing and annotation.</title>
        <authorList>
            <consortium name="The Broad Institute Genomics Platform"/>
            <consortium name="The Broad Institute Genome Sequencing Center for Infectious Disease"/>
            <person name="Wu L."/>
            <person name="Ma J."/>
        </authorList>
    </citation>
    <scope>NUCLEOTIDE SEQUENCE [LARGE SCALE GENOMIC DNA]</scope>
    <source>
        <strain evidence="1 2">JCM 13249</strain>
    </source>
</reference>
<dbReference type="EMBL" id="BAAALS010000016">
    <property type="protein sequence ID" value="GAA1760807.1"/>
    <property type="molecule type" value="Genomic_DNA"/>
</dbReference>
<keyword evidence="2" id="KW-1185">Reference proteome</keyword>
<accession>A0ABN2KNB5</accession>
<gene>
    <name evidence="1" type="ORF">GCM10009681_35020</name>
</gene>
<dbReference type="Proteomes" id="UP001500655">
    <property type="component" value="Unassembled WGS sequence"/>
</dbReference>
<comment type="caution">
    <text evidence="1">The sequence shown here is derived from an EMBL/GenBank/DDBJ whole genome shotgun (WGS) entry which is preliminary data.</text>
</comment>
<evidence type="ECO:0000313" key="2">
    <source>
        <dbReference type="Proteomes" id="UP001500655"/>
    </source>
</evidence>
<evidence type="ECO:0000313" key="1">
    <source>
        <dbReference type="EMBL" id="GAA1760807.1"/>
    </source>
</evidence>
<proteinExistence type="predicted"/>
<sequence length="74" mass="8089">MSLVPLIEPGTVLTIAERDYLYGAGPIRLRVDVPVPAHPNLEWVTVHGTRLLADGRQTHRVSVLVRVAAIAGRQ</sequence>